<keyword evidence="3" id="KW-1185">Reference proteome</keyword>
<dbReference type="RefSeq" id="WP_007001584.1">
    <property type="nucleotide sequence ID" value="NZ_JH992955.1"/>
</dbReference>
<dbReference type="Pfam" id="PF03641">
    <property type="entry name" value="Lysine_decarbox"/>
    <property type="match status" value="1"/>
</dbReference>
<dbReference type="GO" id="GO:0005829">
    <property type="term" value="C:cytosol"/>
    <property type="evidence" value="ECO:0007669"/>
    <property type="project" value="TreeGrafter"/>
</dbReference>
<dbReference type="FunFam" id="3.40.50.450:FF:000011">
    <property type="entry name" value="TIGR00730 family Rossman fold protein"/>
    <property type="match status" value="1"/>
</dbReference>
<dbReference type="NCBIfam" id="TIGR00730">
    <property type="entry name" value="Rossman fold protein, TIGR00730 family"/>
    <property type="match status" value="1"/>
</dbReference>
<dbReference type="eggNOG" id="COG1611">
    <property type="taxonomic scope" value="Bacteria"/>
</dbReference>
<dbReference type="Gene3D" id="3.40.50.450">
    <property type="match status" value="1"/>
</dbReference>
<proteinExistence type="inferred from homology"/>
<dbReference type="PANTHER" id="PTHR43393">
    <property type="entry name" value="CYTOKININ RIBOSIDE 5'-MONOPHOSPHATE PHOSPHORIBOHYDROLASE"/>
    <property type="match status" value="1"/>
</dbReference>
<sequence>MTREDYRRGAQIRRGKQIPSITADTKLFNEPENGDWTRTDPWRVLRIQAEFVEGFGALAHVPKCVSVFGSARIREGNKYYDIAREVGRKVVEAGYGVITGGGPGIMEAANRGAKDADGLSIGLGIELPHEQGLNNYVDLGIEFRYFFVRKTMFVKYSHGFIVMPGGFGTMDELFESLTLVQTGKAIEFPVILVGSEFWGPLADWIKNSLEENGLISPGDDELFTIVDTAEDAVRVLRKWEGPRDEKRATERSRRSKASHS</sequence>
<dbReference type="SUPFAM" id="SSF102405">
    <property type="entry name" value="MCP/YpsA-like"/>
    <property type="match status" value="1"/>
</dbReference>
<comment type="catalytic activity">
    <reaction evidence="1">
        <text>N(6)-(dimethylallyl)adenosine 5'-phosphate + H2O = N(6)-dimethylallyladenine + D-ribose 5-phosphate</text>
        <dbReference type="Rhea" id="RHEA:48560"/>
        <dbReference type="ChEBI" id="CHEBI:15377"/>
        <dbReference type="ChEBI" id="CHEBI:17660"/>
        <dbReference type="ChEBI" id="CHEBI:57526"/>
        <dbReference type="ChEBI" id="CHEBI:78346"/>
        <dbReference type="EC" id="3.2.2.n1"/>
    </reaction>
</comment>
<dbReference type="PANTHER" id="PTHR43393:SF2">
    <property type="entry name" value="CYTOKININ RIBOSIDE 5'-MONOPHOSPHATE PHOSPHORIBOHYDROLASE"/>
    <property type="match status" value="1"/>
</dbReference>
<comment type="caution">
    <text evidence="2">The sequence shown here is derived from an EMBL/GenBank/DDBJ whole genome shotgun (WGS) entry which is preliminary data.</text>
</comment>
<evidence type="ECO:0000313" key="2">
    <source>
        <dbReference type="EMBL" id="EKU94924.1"/>
    </source>
</evidence>
<dbReference type="Proteomes" id="UP000009888">
    <property type="component" value="Unassembled WGS sequence"/>
</dbReference>
<evidence type="ECO:0000313" key="3">
    <source>
        <dbReference type="Proteomes" id="UP000009888"/>
    </source>
</evidence>
<reference evidence="2 3" key="1">
    <citation type="submission" date="2012-09" db="EMBL/GenBank/DDBJ databases">
        <title>The Genome Sequence of Actinobaculum massiliae ACS-171-V-COL2.</title>
        <authorList>
            <consortium name="The Broad Institute Genome Sequencing Platform"/>
            <person name="Earl A."/>
            <person name="Ward D."/>
            <person name="Feldgarden M."/>
            <person name="Gevers D."/>
            <person name="Saerens B."/>
            <person name="Vaneechoutte M."/>
            <person name="Walker B."/>
            <person name="Young S.K."/>
            <person name="Zeng Q."/>
            <person name="Gargeya S."/>
            <person name="Fitzgerald M."/>
            <person name="Haas B."/>
            <person name="Abouelleil A."/>
            <person name="Alvarado L."/>
            <person name="Arachchi H.M."/>
            <person name="Berlin A."/>
            <person name="Chapman S.B."/>
            <person name="Goldberg J."/>
            <person name="Griggs A."/>
            <person name="Gujja S."/>
            <person name="Hansen M."/>
            <person name="Howarth C."/>
            <person name="Imamovic A."/>
            <person name="Larimer J."/>
            <person name="McCowen C."/>
            <person name="Montmayeur A."/>
            <person name="Murphy C."/>
            <person name="Neiman D."/>
            <person name="Pearson M."/>
            <person name="Priest M."/>
            <person name="Roberts A."/>
            <person name="Saif S."/>
            <person name="Shea T."/>
            <person name="Sisk P."/>
            <person name="Sykes S."/>
            <person name="Wortman J."/>
            <person name="Nusbaum C."/>
            <person name="Birren B."/>
        </authorList>
    </citation>
    <scope>NUCLEOTIDE SEQUENCE [LARGE SCALE GENOMIC DNA]</scope>
    <source>
        <strain evidence="3">ACS-171-V-Col2</strain>
    </source>
</reference>
<name>K9ECF8_9ACTO</name>
<keyword evidence="1" id="KW-0378">Hydrolase</keyword>
<comment type="similarity">
    <text evidence="1">Belongs to the LOG family.</text>
</comment>
<accession>K9ECF8</accession>
<dbReference type="GO" id="GO:0009691">
    <property type="term" value="P:cytokinin biosynthetic process"/>
    <property type="evidence" value="ECO:0007669"/>
    <property type="project" value="UniProtKB-UniRule"/>
</dbReference>
<protein>
    <recommendedName>
        <fullName evidence="1">Cytokinin riboside 5'-monophosphate phosphoribohydrolase</fullName>
        <ecNumber evidence="1">3.2.2.n1</ecNumber>
    </recommendedName>
</protein>
<dbReference type="InterPro" id="IPR052341">
    <property type="entry name" value="LOG_family_nucleotidases"/>
</dbReference>
<dbReference type="HOGENOM" id="CLU_058336_0_4_11"/>
<dbReference type="STRING" id="202789.GCA_001457435_00731"/>
<comment type="catalytic activity">
    <reaction evidence="1">
        <text>9-ribosyl-trans-zeatin 5'-phosphate + H2O = trans-zeatin + D-ribose 5-phosphate</text>
        <dbReference type="Rhea" id="RHEA:48564"/>
        <dbReference type="ChEBI" id="CHEBI:15377"/>
        <dbReference type="ChEBI" id="CHEBI:16522"/>
        <dbReference type="ChEBI" id="CHEBI:78346"/>
        <dbReference type="ChEBI" id="CHEBI:87947"/>
        <dbReference type="EC" id="3.2.2.n1"/>
    </reaction>
</comment>
<keyword evidence="1" id="KW-0203">Cytokinin biosynthesis</keyword>
<evidence type="ECO:0000256" key="1">
    <source>
        <dbReference type="RuleBase" id="RU363015"/>
    </source>
</evidence>
<dbReference type="InterPro" id="IPR031100">
    <property type="entry name" value="LOG_fam"/>
</dbReference>
<organism evidence="2 3">
    <name type="scientific">Actinobaculum massiliense ACS-171-V-Col2</name>
    <dbReference type="NCBI Taxonomy" id="883066"/>
    <lineage>
        <taxon>Bacteria</taxon>
        <taxon>Bacillati</taxon>
        <taxon>Actinomycetota</taxon>
        <taxon>Actinomycetes</taxon>
        <taxon>Actinomycetales</taxon>
        <taxon>Actinomycetaceae</taxon>
        <taxon>Actinobaculum</taxon>
    </lineage>
</organism>
<dbReference type="PATRIC" id="fig|883066.3.peg.1443"/>
<dbReference type="AlphaFoldDB" id="K9ECF8"/>
<dbReference type="EMBL" id="AGWL01000007">
    <property type="protein sequence ID" value="EKU94924.1"/>
    <property type="molecule type" value="Genomic_DNA"/>
</dbReference>
<dbReference type="EC" id="3.2.2.n1" evidence="1"/>
<dbReference type="GO" id="GO:0102682">
    <property type="term" value="F:cytokinin riboside 5'-monophosphate phosphoribohydrolase activity"/>
    <property type="evidence" value="ECO:0007669"/>
    <property type="project" value="RHEA"/>
</dbReference>
<gene>
    <name evidence="2" type="ORF">HMPREF9233_01378</name>
</gene>
<dbReference type="InterPro" id="IPR005269">
    <property type="entry name" value="LOG"/>
</dbReference>